<dbReference type="RefSeq" id="WP_068492126.1">
    <property type="nucleotide sequence ID" value="NZ_LWQT01000051.1"/>
</dbReference>
<dbReference type="GO" id="GO:0008360">
    <property type="term" value="P:regulation of cell shape"/>
    <property type="evidence" value="ECO:0007669"/>
    <property type="project" value="UniProtKB-KW"/>
</dbReference>
<dbReference type="AlphaFoldDB" id="A0A178MPD6"/>
<feature type="transmembrane region" description="Helical" evidence="14">
    <location>
        <begin position="109"/>
        <end position="129"/>
    </location>
</feature>
<feature type="transmembrane region" description="Helical" evidence="14">
    <location>
        <begin position="42"/>
        <end position="63"/>
    </location>
</feature>
<dbReference type="EMBL" id="LWQT01000051">
    <property type="protein sequence ID" value="OAN50660.1"/>
    <property type="molecule type" value="Genomic_DNA"/>
</dbReference>
<evidence type="ECO:0000256" key="3">
    <source>
        <dbReference type="ARBA" id="ARBA00012374"/>
    </source>
</evidence>
<keyword evidence="14" id="KW-0961">Cell wall biogenesis/degradation</keyword>
<comment type="caution">
    <text evidence="15">The sequence shown here is derived from an EMBL/GenBank/DDBJ whole genome shotgun (WGS) entry which is preliminary data.</text>
</comment>
<evidence type="ECO:0000256" key="8">
    <source>
        <dbReference type="ARBA" id="ARBA00022989"/>
    </source>
</evidence>
<keyword evidence="6 14" id="KW-0812">Transmembrane</keyword>
<reference evidence="15 16" key="1">
    <citation type="submission" date="2016-04" db="EMBL/GenBank/DDBJ databases">
        <title>Draft genome sequence of freshwater magnetotactic bacteria Magnetospirillum marisnigri SP-1 and Magnetospirillum moscoviense BB-1.</title>
        <authorList>
            <person name="Koziaeva V."/>
            <person name="Dziuba M.V."/>
            <person name="Ivanov T.M."/>
            <person name="Kuznetsov B."/>
            <person name="Grouzdev D.S."/>
        </authorList>
    </citation>
    <scope>NUCLEOTIDE SEQUENCE [LARGE SCALE GENOMIC DNA]</scope>
    <source>
        <strain evidence="15 16">SP-1</strain>
    </source>
</reference>
<dbReference type="Pfam" id="PF02673">
    <property type="entry name" value="BacA"/>
    <property type="match status" value="1"/>
</dbReference>
<dbReference type="GO" id="GO:0050380">
    <property type="term" value="F:undecaprenyl-diphosphatase activity"/>
    <property type="evidence" value="ECO:0007669"/>
    <property type="project" value="UniProtKB-UniRule"/>
</dbReference>
<feature type="transmembrane region" description="Helical" evidence="14">
    <location>
        <begin position="182"/>
        <end position="205"/>
    </location>
</feature>
<feature type="transmembrane region" description="Helical" evidence="14">
    <location>
        <begin position="141"/>
        <end position="162"/>
    </location>
</feature>
<comment type="subcellular location">
    <subcellularLocation>
        <location evidence="1 14">Cell membrane</location>
        <topology evidence="1 14">Multi-pass membrane protein</topology>
    </subcellularLocation>
</comment>
<name>A0A178MPD6_9PROT</name>
<dbReference type="EC" id="3.6.1.27" evidence="3 14"/>
<evidence type="ECO:0000256" key="5">
    <source>
        <dbReference type="ARBA" id="ARBA00022475"/>
    </source>
</evidence>
<dbReference type="GO" id="GO:0005886">
    <property type="term" value="C:plasma membrane"/>
    <property type="evidence" value="ECO:0007669"/>
    <property type="project" value="UniProtKB-SubCell"/>
</dbReference>
<feature type="transmembrane region" description="Helical" evidence="14">
    <location>
        <begin position="217"/>
        <end position="238"/>
    </location>
</feature>
<evidence type="ECO:0000256" key="14">
    <source>
        <dbReference type="HAMAP-Rule" id="MF_01006"/>
    </source>
</evidence>
<comment type="miscellaneous">
    <text evidence="14">Bacitracin is thought to be involved in the inhibition of peptidoglycan synthesis by sequestering undecaprenyl diphosphate, thereby reducing the pool of lipid carrier available.</text>
</comment>
<dbReference type="PANTHER" id="PTHR30622">
    <property type="entry name" value="UNDECAPRENYL-DIPHOSPHATASE"/>
    <property type="match status" value="1"/>
</dbReference>
<dbReference type="GO" id="GO:0009252">
    <property type="term" value="P:peptidoglycan biosynthetic process"/>
    <property type="evidence" value="ECO:0007669"/>
    <property type="project" value="UniProtKB-KW"/>
</dbReference>
<evidence type="ECO:0000256" key="12">
    <source>
        <dbReference type="ARBA" id="ARBA00032932"/>
    </source>
</evidence>
<dbReference type="GO" id="GO:0071555">
    <property type="term" value="P:cell wall organization"/>
    <property type="evidence" value="ECO:0007669"/>
    <property type="project" value="UniProtKB-KW"/>
</dbReference>
<accession>A0A178MPD6</accession>
<dbReference type="STRING" id="1285242.A6A04_17680"/>
<evidence type="ECO:0000256" key="6">
    <source>
        <dbReference type="ARBA" id="ARBA00022692"/>
    </source>
</evidence>
<dbReference type="PANTHER" id="PTHR30622:SF4">
    <property type="entry name" value="UNDECAPRENYL-DIPHOSPHATASE"/>
    <property type="match status" value="1"/>
</dbReference>
<evidence type="ECO:0000256" key="11">
    <source>
        <dbReference type="ARBA" id="ARBA00032707"/>
    </source>
</evidence>
<gene>
    <name evidence="14" type="primary">uppP</name>
    <name evidence="15" type="ORF">A6A04_17680</name>
</gene>
<keyword evidence="7 14" id="KW-0378">Hydrolase</keyword>
<keyword evidence="14" id="KW-0133">Cell shape</keyword>
<feature type="transmembrane region" description="Helical" evidence="14">
    <location>
        <begin position="84"/>
        <end position="103"/>
    </location>
</feature>
<organism evidence="15 16">
    <name type="scientific">Paramagnetospirillum marisnigri</name>
    <dbReference type="NCBI Taxonomy" id="1285242"/>
    <lineage>
        <taxon>Bacteria</taxon>
        <taxon>Pseudomonadati</taxon>
        <taxon>Pseudomonadota</taxon>
        <taxon>Alphaproteobacteria</taxon>
        <taxon>Rhodospirillales</taxon>
        <taxon>Magnetospirillaceae</taxon>
        <taxon>Paramagnetospirillum</taxon>
    </lineage>
</organism>
<proteinExistence type="inferred from homology"/>
<evidence type="ECO:0000256" key="9">
    <source>
        <dbReference type="ARBA" id="ARBA00023136"/>
    </source>
</evidence>
<keyword evidence="8 14" id="KW-1133">Transmembrane helix</keyword>
<keyword evidence="9 14" id="KW-0472">Membrane</keyword>
<evidence type="ECO:0000256" key="7">
    <source>
        <dbReference type="ARBA" id="ARBA00022801"/>
    </source>
</evidence>
<sequence>MTLLDVLLVALIQGLGEALPLGASGLLAALPRLAGSIEGRAALSVAAHLGILVALMLYFWRDVGAMGAGLWRLGKGKPDAGSRLLLHLALGTIPAAAAGWFLLDRVAGLVSPALAAGLVLAGGIFLLVADRLGVTVRRIEHMTFVGSLVLGAMQVLALVPGVSRTGITITLARLLGWERQSAARFSLLLAMPLIIGHAGRTFWGLAQRADLVLSSDLALAAAAAGGSALVAVAAMMAWVNRRSFAPFALARIVLGAVALALILWNGW</sequence>
<comment type="similarity">
    <text evidence="2 14">Belongs to the UppP family.</text>
</comment>
<dbReference type="GO" id="GO:0046677">
    <property type="term" value="P:response to antibiotic"/>
    <property type="evidence" value="ECO:0007669"/>
    <property type="project" value="UniProtKB-UniRule"/>
</dbReference>
<dbReference type="InterPro" id="IPR003824">
    <property type="entry name" value="UppP"/>
</dbReference>
<dbReference type="HAMAP" id="MF_01006">
    <property type="entry name" value="Undec_diphosphatase"/>
    <property type="match status" value="1"/>
</dbReference>
<feature type="transmembrane region" description="Helical" evidence="14">
    <location>
        <begin position="244"/>
        <end position="264"/>
    </location>
</feature>
<dbReference type="Proteomes" id="UP000078428">
    <property type="component" value="Unassembled WGS sequence"/>
</dbReference>
<evidence type="ECO:0000256" key="10">
    <source>
        <dbReference type="ARBA" id="ARBA00023251"/>
    </source>
</evidence>
<keyword evidence="5 14" id="KW-1003">Cell membrane</keyword>
<protein>
    <recommendedName>
        <fullName evidence="4 14">Undecaprenyl-diphosphatase</fullName>
        <ecNumber evidence="3 14">3.6.1.27</ecNumber>
    </recommendedName>
    <alternativeName>
        <fullName evidence="12 14">Bacitracin resistance protein</fullName>
    </alternativeName>
    <alternativeName>
        <fullName evidence="11 14">Undecaprenyl pyrophosphate phosphatase</fullName>
    </alternativeName>
</protein>
<evidence type="ECO:0000256" key="4">
    <source>
        <dbReference type="ARBA" id="ARBA00021581"/>
    </source>
</evidence>
<evidence type="ECO:0000256" key="13">
    <source>
        <dbReference type="ARBA" id="ARBA00047594"/>
    </source>
</evidence>
<keyword evidence="14" id="KW-0573">Peptidoglycan synthesis</keyword>
<evidence type="ECO:0000256" key="1">
    <source>
        <dbReference type="ARBA" id="ARBA00004651"/>
    </source>
</evidence>
<evidence type="ECO:0000313" key="15">
    <source>
        <dbReference type="EMBL" id="OAN50660.1"/>
    </source>
</evidence>
<evidence type="ECO:0000313" key="16">
    <source>
        <dbReference type="Proteomes" id="UP000078428"/>
    </source>
</evidence>
<dbReference type="OrthoDB" id="9808289at2"/>
<comment type="function">
    <text evidence="14">Catalyzes the dephosphorylation of undecaprenyl diphosphate (UPP). Confers resistance to bacitracin.</text>
</comment>
<keyword evidence="10 14" id="KW-0046">Antibiotic resistance</keyword>
<comment type="catalytic activity">
    <reaction evidence="13 14">
        <text>di-trans,octa-cis-undecaprenyl diphosphate + H2O = di-trans,octa-cis-undecaprenyl phosphate + phosphate + H(+)</text>
        <dbReference type="Rhea" id="RHEA:28094"/>
        <dbReference type="ChEBI" id="CHEBI:15377"/>
        <dbReference type="ChEBI" id="CHEBI:15378"/>
        <dbReference type="ChEBI" id="CHEBI:43474"/>
        <dbReference type="ChEBI" id="CHEBI:58405"/>
        <dbReference type="ChEBI" id="CHEBI:60392"/>
        <dbReference type="EC" id="3.6.1.27"/>
    </reaction>
</comment>
<evidence type="ECO:0000256" key="2">
    <source>
        <dbReference type="ARBA" id="ARBA00010621"/>
    </source>
</evidence>
<keyword evidence="16" id="KW-1185">Reference proteome</keyword>